<comment type="subunit">
    <text evidence="15">Interacts with STIM1; the interaction is inhibited by the interaction of STIM1 with EFHB.</text>
</comment>
<dbReference type="PANTHER" id="PTHR15929">
    <property type="entry name" value="STORE-OPERATED CALCIUM ENTRY-ASSOCIATED REGULATORY FACTOR"/>
    <property type="match status" value="1"/>
</dbReference>
<keyword evidence="9" id="KW-0106">Calcium</keyword>
<keyword evidence="4" id="KW-0813">Transport</keyword>
<dbReference type="GO" id="GO:2001256">
    <property type="term" value="P:regulation of store-operated calcium entry"/>
    <property type="evidence" value="ECO:0007669"/>
    <property type="project" value="InterPro"/>
</dbReference>
<keyword evidence="11" id="KW-0406">Ion transport</keyword>
<evidence type="ECO:0000256" key="8">
    <source>
        <dbReference type="ARBA" id="ARBA00022824"/>
    </source>
</evidence>
<accession>A0A6B0R5I8</accession>
<evidence type="ECO:0000256" key="11">
    <source>
        <dbReference type="ARBA" id="ARBA00023065"/>
    </source>
</evidence>
<comment type="similarity">
    <text evidence="2">Belongs to the SARAF family.</text>
</comment>
<dbReference type="EMBL" id="VBQZ03000020">
    <property type="protein sequence ID" value="MXQ84207.1"/>
    <property type="molecule type" value="Genomic_DNA"/>
</dbReference>
<dbReference type="AlphaFoldDB" id="A0A6B0R5I8"/>
<protein>
    <recommendedName>
        <fullName evidence="3">Store-operated calcium entry-associated regulatory factor</fullName>
    </recommendedName>
    <alternativeName>
        <fullName evidence="14">Transmembrane protein 66</fullName>
    </alternativeName>
</protein>
<dbReference type="GO" id="GO:0006816">
    <property type="term" value="P:calcium ion transport"/>
    <property type="evidence" value="ECO:0007669"/>
    <property type="project" value="UniProtKB-KW"/>
</dbReference>
<keyword evidence="12 17" id="KW-0472">Membrane</keyword>
<evidence type="ECO:0000256" key="3">
    <source>
        <dbReference type="ARBA" id="ARBA00016584"/>
    </source>
</evidence>
<keyword evidence="6 17" id="KW-0812">Transmembrane</keyword>
<comment type="function">
    <text evidence="13">Negative regulator of store-operated Ca(2+) entry (SOCE) involved in protecting cells from Ca(2+) overfilling. In response to cytosolic Ca(2+) elevation after endoplasmic reticulum Ca(2+) refilling, promotes a slow inactivation of STIM (STIM1 or STIM2)-dependent SOCE activity: possibly act by facilitating the deoligomerization of STIM to efficiently turn off ORAI when the endoplasmic reticulum lumen is filled with the appropriate Ca(2+) levels, and thus preventing the overload of the cell with excessive Ca(2+) ions.</text>
</comment>
<evidence type="ECO:0000256" key="13">
    <source>
        <dbReference type="ARBA" id="ARBA00024718"/>
    </source>
</evidence>
<organism evidence="18 19">
    <name type="scientific">Bos mutus</name>
    <name type="common">wild yak</name>
    <dbReference type="NCBI Taxonomy" id="72004"/>
    <lineage>
        <taxon>Eukaryota</taxon>
        <taxon>Metazoa</taxon>
        <taxon>Chordata</taxon>
        <taxon>Craniata</taxon>
        <taxon>Vertebrata</taxon>
        <taxon>Euteleostomi</taxon>
        <taxon>Mammalia</taxon>
        <taxon>Eutheria</taxon>
        <taxon>Laurasiatheria</taxon>
        <taxon>Artiodactyla</taxon>
        <taxon>Ruminantia</taxon>
        <taxon>Pecora</taxon>
        <taxon>Bovidae</taxon>
        <taxon>Bovinae</taxon>
        <taxon>Bos</taxon>
    </lineage>
</organism>
<dbReference type="PANTHER" id="PTHR15929:SF0">
    <property type="entry name" value="STORE-OPERATED CALCIUM ENTRY-ASSOCIATED REGULATORY FACTOR"/>
    <property type="match status" value="1"/>
</dbReference>
<evidence type="ECO:0000256" key="2">
    <source>
        <dbReference type="ARBA" id="ARBA00006833"/>
    </source>
</evidence>
<evidence type="ECO:0000256" key="1">
    <source>
        <dbReference type="ARBA" id="ARBA00004115"/>
    </source>
</evidence>
<evidence type="ECO:0000256" key="7">
    <source>
        <dbReference type="ARBA" id="ARBA00022729"/>
    </source>
</evidence>
<evidence type="ECO:0000256" key="10">
    <source>
        <dbReference type="ARBA" id="ARBA00022989"/>
    </source>
</evidence>
<evidence type="ECO:0000256" key="4">
    <source>
        <dbReference type="ARBA" id="ARBA00022448"/>
    </source>
</evidence>
<feature type="compositionally biased region" description="Polar residues" evidence="16">
    <location>
        <begin position="219"/>
        <end position="229"/>
    </location>
</feature>
<dbReference type="InterPro" id="IPR009567">
    <property type="entry name" value="SARAF"/>
</dbReference>
<evidence type="ECO:0000256" key="14">
    <source>
        <dbReference type="ARBA" id="ARBA00031116"/>
    </source>
</evidence>
<dbReference type="Proteomes" id="UP000322234">
    <property type="component" value="Unassembled WGS sequence"/>
</dbReference>
<evidence type="ECO:0000256" key="16">
    <source>
        <dbReference type="SAM" id="MobiDB-lite"/>
    </source>
</evidence>
<evidence type="ECO:0000313" key="19">
    <source>
        <dbReference type="Proteomes" id="UP000322234"/>
    </source>
</evidence>
<keyword evidence="8" id="KW-0256">Endoplasmic reticulum</keyword>
<evidence type="ECO:0000256" key="12">
    <source>
        <dbReference type="ARBA" id="ARBA00023136"/>
    </source>
</evidence>
<evidence type="ECO:0000256" key="5">
    <source>
        <dbReference type="ARBA" id="ARBA00022568"/>
    </source>
</evidence>
<evidence type="ECO:0000256" key="6">
    <source>
        <dbReference type="ARBA" id="ARBA00022692"/>
    </source>
</evidence>
<dbReference type="GO" id="GO:0005789">
    <property type="term" value="C:endoplasmic reticulum membrane"/>
    <property type="evidence" value="ECO:0007669"/>
    <property type="project" value="UniProtKB-SubCell"/>
</dbReference>
<feature type="transmembrane region" description="Helical" evidence="17">
    <location>
        <begin position="159"/>
        <end position="179"/>
    </location>
</feature>
<proteinExistence type="inferred from homology"/>
<keyword evidence="19" id="KW-1185">Reference proteome</keyword>
<feature type="region of interest" description="Disordered" evidence="16">
    <location>
        <begin position="187"/>
        <end position="232"/>
    </location>
</feature>
<evidence type="ECO:0000313" key="18">
    <source>
        <dbReference type="EMBL" id="MXQ84207.1"/>
    </source>
</evidence>
<gene>
    <name evidence="18" type="ORF">E5288_WYG014271</name>
</gene>
<evidence type="ECO:0000256" key="15">
    <source>
        <dbReference type="ARBA" id="ARBA00064811"/>
    </source>
</evidence>
<keyword evidence="5" id="KW-0109">Calcium transport</keyword>
<evidence type="ECO:0000256" key="9">
    <source>
        <dbReference type="ARBA" id="ARBA00022837"/>
    </source>
</evidence>
<comment type="caution">
    <text evidence="18">The sequence shown here is derived from an EMBL/GenBank/DDBJ whole genome shotgun (WGS) entry which is preliminary data.</text>
</comment>
<evidence type="ECO:0000256" key="17">
    <source>
        <dbReference type="SAM" id="Phobius"/>
    </source>
</evidence>
<keyword evidence="10 17" id="KW-1133">Transmembrane helix</keyword>
<reference evidence="18" key="1">
    <citation type="submission" date="2019-10" db="EMBL/GenBank/DDBJ databases">
        <title>The sequence and de novo assembly of the wild yak genome.</title>
        <authorList>
            <person name="Liu Y."/>
        </authorList>
    </citation>
    <scope>NUCLEOTIDE SEQUENCE [LARGE SCALE GENOMIC DNA]</scope>
    <source>
        <strain evidence="18">WY2019</strain>
    </source>
</reference>
<sequence>MLWSYEQDIYHLFICVLTVSDRILLRDIKALTLYYDRYTTSRRLEPIPQLKCVGGTAGCDSYTPKVIQCQNRGWDGYDVQWECKTDLDVAYKFGKTVVSCEGYESSEDQYVLRGSCGLEYQLDYTELGLKKLRESGKEHGFNSFSNYYSKLYSPESSSLGGVVTIVVLLAIAFGVYKFFLSDGHESPPPYSEDPPYSHRYQRFSSSAGPPPAGFKSEFTEQQPPFQTRGTRPILRHTPARGIAGLTHRFGEAPEALQHVQAQSQEPEQHQDMVEPEDDKKVKSWGQTLDAEVLMFHHFLL</sequence>
<comment type="subcellular location">
    <subcellularLocation>
        <location evidence="1">Endoplasmic reticulum membrane</location>
        <topology evidence="1">Single-pass type I membrane protein</topology>
    </subcellularLocation>
</comment>
<keyword evidence="7" id="KW-0732">Signal</keyword>
<dbReference type="Pfam" id="PF06682">
    <property type="entry name" value="SARAF"/>
    <property type="match status" value="1"/>
</dbReference>
<name>A0A6B0R5I8_9CETA</name>